<reference evidence="2 3" key="1">
    <citation type="submission" date="2018-06" db="EMBL/GenBank/DDBJ databases">
        <title>Azoarcus communis strain SWub3 genome.</title>
        <authorList>
            <person name="Zorraquino Salvo V."/>
            <person name="Toubiana D."/>
            <person name="Blumwald E."/>
        </authorList>
    </citation>
    <scope>NUCLEOTIDE SEQUENCE [LARGE SCALE GENOMIC DNA]</scope>
    <source>
        <strain evidence="2 3">SWub3</strain>
    </source>
</reference>
<protein>
    <recommendedName>
        <fullName evidence="1">Helix-turn-helix domain-containing protein</fullName>
    </recommendedName>
</protein>
<proteinExistence type="predicted"/>
<dbReference type="InterPro" id="IPR041657">
    <property type="entry name" value="HTH_17"/>
</dbReference>
<dbReference type="InterPro" id="IPR009061">
    <property type="entry name" value="DNA-bd_dom_put_sf"/>
</dbReference>
<dbReference type="Pfam" id="PF12728">
    <property type="entry name" value="HTH_17"/>
    <property type="match status" value="1"/>
</dbReference>
<evidence type="ECO:0000313" key="3">
    <source>
        <dbReference type="Proteomes" id="UP000248259"/>
    </source>
</evidence>
<dbReference type="EMBL" id="QKOE01000001">
    <property type="protein sequence ID" value="PZA18436.1"/>
    <property type="molecule type" value="Genomic_DNA"/>
</dbReference>
<dbReference type="Proteomes" id="UP000248259">
    <property type="component" value="Unassembled WGS sequence"/>
</dbReference>
<keyword evidence="3" id="KW-1185">Reference proteome</keyword>
<sequence length="95" mass="10778">MSINPTQEVIMEVMNKQAVAAYLGISERTLENLVKSRKLPEPVRLGKQAFWAEEVVHRYRAGLFEKQLQFNPVLGLRMPVGTRLAQKRRSEGVAA</sequence>
<dbReference type="AlphaFoldDB" id="A0A323V4R2"/>
<dbReference type="SUPFAM" id="SSF46955">
    <property type="entry name" value="Putative DNA-binding domain"/>
    <property type="match status" value="1"/>
</dbReference>
<gene>
    <name evidence="2" type="ORF">DNK49_02590</name>
</gene>
<name>A0A323V4R2_9RHOO</name>
<feature type="domain" description="Helix-turn-helix" evidence="1">
    <location>
        <begin position="17"/>
        <end position="59"/>
    </location>
</feature>
<evidence type="ECO:0000259" key="1">
    <source>
        <dbReference type="Pfam" id="PF12728"/>
    </source>
</evidence>
<comment type="caution">
    <text evidence="2">The sequence shown here is derived from an EMBL/GenBank/DDBJ whole genome shotgun (WGS) entry which is preliminary data.</text>
</comment>
<organism evidence="2 3">
    <name type="scientific">Parazoarcus communis SWub3 = DSM 12120</name>
    <dbReference type="NCBI Taxonomy" id="1121029"/>
    <lineage>
        <taxon>Bacteria</taxon>
        <taxon>Pseudomonadati</taxon>
        <taxon>Pseudomonadota</taxon>
        <taxon>Betaproteobacteria</taxon>
        <taxon>Rhodocyclales</taxon>
        <taxon>Zoogloeaceae</taxon>
        <taxon>Parazoarcus</taxon>
    </lineage>
</organism>
<evidence type="ECO:0000313" key="2">
    <source>
        <dbReference type="EMBL" id="PZA18436.1"/>
    </source>
</evidence>
<accession>A0A323V4R2</accession>